<feature type="transmembrane region" description="Helical" evidence="1">
    <location>
        <begin position="67"/>
        <end position="89"/>
    </location>
</feature>
<evidence type="ECO:0000313" key="3">
    <source>
        <dbReference type="Proteomes" id="UP000037755"/>
    </source>
</evidence>
<dbReference type="OrthoDB" id="1452202at2"/>
<dbReference type="Pfam" id="PF12730">
    <property type="entry name" value="ABC2_membrane_4"/>
    <property type="match status" value="1"/>
</dbReference>
<dbReference type="EMBL" id="LIYD01000005">
    <property type="protein sequence ID" value="KOS06281.1"/>
    <property type="molecule type" value="Genomic_DNA"/>
</dbReference>
<keyword evidence="1" id="KW-0812">Transmembrane</keyword>
<protein>
    <submittedName>
        <fullName evidence="2">Excinuclease ABC subunit B</fullName>
    </submittedName>
</protein>
<evidence type="ECO:0000256" key="1">
    <source>
        <dbReference type="SAM" id="Phobius"/>
    </source>
</evidence>
<dbReference type="AlphaFoldDB" id="A0A0M8MHE4"/>
<name>A0A0M8MHE4_9FLAO</name>
<evidence type="ECO:0000313" key="2">
    <source>
        <dbReference type="EMBL" id="KOS06281.1"/>
    </source>
</evidence>
<gene>
    <name evidence="2" type="ORF">AM493_09730</name>
</gene>
<keyword evidence="1" id="KW-1133">Transmembrane helix</keyword>
<dbReference type="Proteomes" id="UP000037755">
    <property type="component" value="Unassembled WGS sequence"/>
</dbReference>
<dbReference type="GO" id="GO:0140359">
    <property type="term" value="F:ABC-type transporter activity"/>
    <property type="evidence" value="ECO:0007669"/>
    <property type="project" value="InterPro"/>
</dbReference>
<feature type="transmembrane region" description="Helical" evidence="1">
    <location>
        <begin position="257"/>
        <end position="276"/>
    </location>
</feature>
<feature type="transmembrane region" description="Helical" evidence="1">
    <location>
        <begin position="20"/>
        <end position="47"/>
    </location>
</feature>
<dbReference type="GO" id="GO:0005886">
    <property type="term" value="C:plasma membrane"/>
    <property type="evidence" value="ECO:0007669"/>
    <property type="project" value="UniProtKB-SubCell"/>
</dbReference>
<proteinExistence type="predicted"/>
<dbReference type="PATRIC" id="fig|1202724.3.peg.2019"/>
<comment type="caution">
    <text evidence="2">The sequence shown here is derived from an EMBL/GenBank/DDBJ whole genome shotgun (WGS) entry which is preliminary data.</text>
</comment>
<dbReference type="RefSeq" id="WP_054407778.1">
    <property type="nucleotide sequence ID" value="NZ_FOYA01000001.1"/>
</dbReference>
<dbReference type="STRING" id="1202724.AM493_09730"/>
<sequence length="284" mass="33008">MIRLLSIEFQKLWLNRASRVLIISYFVILSFIALIASIEVDILGIHFKLADQGIFNFPYIWHFNTYVAVWLKGFLAIIIVSMMANEYTYGTLKQNLIDGFSKEEFIKSKILTTVVFALGSTVFIFIMTLLLGYSFSAFDEFSIVFSDMSFLAGYFLNLFGLFSFCLFAGILIKRSAFALGFLFIWFIAEQITKGIVWNTLYRGTPESDGIDTFMGFFPLESFSNLLVEPITRFQAIKSLGTQIDPNNPMFQKDYHMHWYHVTISIFWIGFFMYMSYRILKKRDL</sequence>
<keyword evidence="1" id="KW-0472">Membrane</keyword>
<feature type="transmembrane region" description="Helical" evidence="1">
    <location>
        <begin position="110"/>
        <end position="131"/>
    </location>
</feature>
<feature type="transmembrane region" description="Helical" evidence="1">
    <location>
        <begin position="151"/>
        <end position="172"/>
    </location>
</feature>
<reference evidence="2 3" key="1">
    <citation type="submission" date="2015-08" db="EMBL/GenBank/DDBJ databases">
        <title>Whole genome sequence of Flavobacterium akiainvivens IK-1T, from decaying Wikstroemia oahuensis, an endemic Hawaiian shrub.</title>
        <authorList>
            <person name="Wan X."/>
            <person name="Hou S."/>
            <person name="Saito J."/>
            <person name="Donachie S."/>
        </authorList>
    </citation>
    <scope>NUCLEOTIDE SEQUENCE [LARGE SCALE GENOMIC DNA]</scope>
    <source>
        <strain evidence="2 3">IK-1</strain>
    </source>
</reference>
<keyword evidence="3" id="KW-1185">Reference proteome</keyword>
<accession>A0A0M8MHE4</accession>
<organism evidence="2 3">
    <name type="scientific">Flavobacterium akiainvivens</name>
    <dbReference type="NCBI Taxonomy" id="1202724"/>
    <lineage>
        <taxon>Bacteria</taxon>
        <taxon>Pseudomonadati</taxon>
        <taxon>Bacteroidota</taxon>
        <taxon>Flavobacteriia</taxon>
        <taxon>Flavobacteriales</taxon>
        <taxon>Flavobacteriaceae</taxon>
        <taxon>Flavobacterium</taxon>
    </lineage>
</organism>
<feature type="transmembrane region" description="Helical" evidence="1">
    <location>
        <begin position="179"/>
        <end position="197"/>
    </location>
</feature>